<dbReference type="AlphaFoldDB" id="B0C4M5"/>
<keyword evidence="1" id="KW-1133">Transmembrane helix</keyword>
<protein>
    <submittedName>
        <fullName evidence="2">Uncharacterized protein</fullName>
    </submittedName>
</protein>
<keyword evidence="1" id="KW-0812">Transmembrane</keyword>
<dbReference type="Proteomes" id="UP000000268">
    <property type="component" value="Chromosome"/>
</dbReference>
<proteinExistence type="predicted"/>
<gene>
    <name evidence="2" type="ordered locus">AM1_4937</name>
</gene>
<feature type="transmembrane region" description="Helical" evidence="1">
    <location>
        <begin position="35"/>
        <end position="54"/>
    </location>
</feature>
<dbReference type="HOGENOM" id="CLU_1006942_0_0_3"/>
<dbReference type="EMBL" id="CP000828">
    <property type="protein sequence ID" value="ABW29908.1"/>
    <property type="molecule type" value="Genomic_DNA"/>
</dbReference>
<sequence length="276" mass="31588">MDGGRISERMLITKHTNQILQVDLQEWYDRFRGILIIRAFPVIGVLIILCGNIFSPRIHLSCNHATIDSLFSKHTQVVCSLTTSNILHEKITQIEHVKNAKLDYCRFCDSGGVFRVVLAANREKIPLTPDYIYRKSVVSQQVAEIKAFINNPGEATLNIYEEHRWLYYLVGFATTILGVYIAFYKSLKSCTFDKSSGQLHLEYQNSLFQSAVREESLNDIHKINFKESTGDEGKDYYHTEIVFKSDEIISFRSVKDDSEIVQTINQFLGVSDSIDS</sequence>
<reference evidence="2 3" key="1">
    <citation type="journal article" date="2008" name="Proc. Natl. Acad. Sci. U.S.A.">
        <title>Niche adaptation and genome expansion in the chlorophyll d-producing cyanobacterium Acaryochloris marina.</title>
        <authorList>
            <person name="Swingley W.D."/>
            <person name="Chen M."/>
            <person name="Cheung P.C."/>
            <person name="Conrad A.L."/>
            <person name="Dejesa L.C."/>
            <person name="Hao J."/>
            <person name="Honchak B.M."/>
            <person name="Karbach L.E."/>
            <person name="Kurdoglu A."/>
            <person name="Lahiri S."/>
            <person name="Mastrian S.D."/>
            <person name="Miyashita H."/>
            <person name="Page L."/>
            <person name="Ramakrishna P."/>
            <person name="Satoh S."/>
            <person name="Sattley W.M."/>
            <person name="Shimada Y."/>
            <person name="Taylor H.L."/>
            <person name="Tomo T."/>
            <person name="Tsuchiya T."/>
            <person name="Wang Z.T."/>
            <person name="Raymond J."/>
            <person name="Mimuro M."/>
            <person name="Blankenship R.E."/>
            <person name="Touchman J.W."/>
        </authorList>
    </citation>
    <scope>NUCLEOTIDE SEQUENCE [LARGE SCALE GENOMIC DNA]</scope>
    <source>
        <strain evidence="3">MBIC 11017</strain>
    </source>
</reference>
<evidence type="ECO:0000313" key="3">
    <source>
        <dbReference type="Proteomes" id="UP000000268"/>
    </source>
</evidence>
<feature type="transmembrane region" description="Helical" evidence="1">
    <location>
        <begin position="165"/>
        <end position="184"/>
    </location>
</feature>
<keyword evidence="3" id="KW-1185">Reference proteome</keyword>
<organism evidence="2 3">
    <name type="scientific">Acaryochloris marina (strain MBIC 11017)</name>
    <dbReference type="NCBI Taxonomy" id="329726"/>
    <lineage>
        <taxon>Bacteria</taxon>
        <taxon>Bacillati</taxon>
        <taxon>Cyanobacteriota</taxon>
        <taxon>Cyanophyceae</taxon>
        <taxon>Acaryochloridales</taxon>
        <taxon>Acaryochloridaceae</taxon>
        <taxon>Acaryochloris</taxon>
    </lineage>
</organism>
<name>B0C4M5_ACAM1</name>
<keyword evidence="1" id="KW-0472">Membrane</keyword>
<accession>B0C4M5</accession>
<evidence type="ECO:0000313" key="2">
    <source>
        <dbReference type="EMBL" id="ABW29908.1"/>
    </source>
</evidence>
<dbReference type="KEGG" id="amr:AM1_4937"/>
<evidence type="ECO:0000256" key="1">
    <source>
        <dbReference type="SAM" id="Phobius"/>
    </source>
</evidence>
<dbReference type="STRING" id="329726.AM1_4937"/>